<dbReference type="EMBL" id="KN825134">
    <property type="protein sequence ID" value="KIK94043.1"/>
    <property type="molecule type" value="Genomic_DNA"/>
</dbReference>
<accession>A0A0D0DPS5</accession>
<evidence type="ECO:0000313" key="1">
    <source>
        <dbReference type="EMBL" id="KIK94043.1"/>
    </source>
</evidence>
<dbReference type="AlphaFoldDB" id="A0A0D0DPS5"/>
<gene>
    <name evidence="1" type="ORF">PAXRUDRAFT_143745</name>
</gene>
<proteinExistence type="predicted"/>
<dbReference type="HOGENOM" id="CLU_190883_0_0_1"/>
<protein>
    <submittedName>
        <fullName evidence="1">Uncharacterized protein</fullName>
    </submittedName>
</protein>
<reference evidence="2" key="2">
    <citation type="submission" date="2015-01" db="EMBL/GenBank/DDBJ databases">
        <title>Evolutionary Origins and Diversification of the Mycorrhizal Mutualists.</title>
        <authorList>
            <consortium name="DOE Joint Genome Institute"/>
            <consortium name="Mycorrhizal Genomics Consortium"/>
            <person name="Kohler A."/>
            <person name="Kuo A."/>
            <person name="Nagy L.G."/>
            <person name="Floudas D."/>
            <person name="Copeland A."/>
            <person name="Barry K.W."/>
            <person name="Cichocki N."/>
            <person name="Veneault-Fourrey C."/>
            <person name="LaButti K."/>
            <person name="Lindquist E.A."/>
            <person name="Lipzen A."/>
            <person name="Lundell T."/>
            <person name="Morin E."/>
            <person name="Murat C."/>
            <person name="Riley R."/>
            <person name="Ohm R."/>
            <person name="Sun H."/>
            <person name="Tunlid A."/>
            <person name="Henrissat B."/>
            <person name="Grigoriev I.V."/>
            <person name="Hibbett D.S."/>
            <person name="Martin F."/>
        </authorList>
    </citation>
    <scope>NUCLEOTIDE SEQUENCE [LARGE SCALE GENOMIC DNA]</scope>
    <source>
        <strain evidence="2">Ve08.2h10</strain>
    </source>
</reference>
<dbReference type="Proteomes" id="UP000054538">
    <property type="component" value="Unassembled WGS sequence"/>
</dbReference>
<sequence length="74" mass="8391">CLVMLSRKYRALLLGHSLHTSFFQVLVDSIWVERLVDDIGEGFDGRDMETSVRGNGVTRMTRMKHGKNGILLGR</sequence>
<dbReference type="InParanoid" id="A0A0D0DPS5"/>
<reference evidence="1 2" key="1">
    <citation type="submission" date="2014-04" db="EMBL/GenBank/DDBJ databases">
        <authorList>
            <consortium name="DOE Joint Genome Institute"/>
            <person name="Kuo A."/>
            <person name="Kohler A."/>
            <person name="Jargeat P."/>
            <person name="Nagy L.G."/>
            <person name="Floudas D."/>
            <person name="Copeland A."/>
            <person name="Barry K.W."/>
            <person name="Cichocki N."/>
            <person name="Veneault-Fourrey C."/>
            <person name="LaButti K."/>
            <person name="Lindquist E.A."/>
            <person name="Lipzen A."/>
            <person name="Lundell T."/>
            <person name="Morin E."/>
            <person name="Murat C."/>
            <person name="Sun H."/>
            <person name="Tunlid A."/>
            <person name="Henrissat B."/>
            <person name="Grigoriev I.V."/>
            <person name="Hibbett D.S."/>
            <person name="Martin F."/>
            <person name="Nordberg H.P."/>
            <person name="Cantor M.N."/>
            <person name="Hua S.X."/>
        </authorList>
    </citation>
    <scope>NUCLEOTIDE SEQUENCE [LARGE SCALE GENOMIC DNA]</scope>
    <source>
        <strain evidence="1 2">Ve08.2h10</strain>
    </source>
</reference>
<keyword evidence="2" id="KW-1185">Reference proteome</keyword>
<dbReference type="OrthoDB" id="2698482at2759"/>
<evidence type="ECO:0000313" key="2">
    <source>
        <dbReference type="Proteomes" id="UP000054538"/>
    </source>
</evidence>
<name>A0A0D0DPS5_9AGAM</name>
<feature type="non-terminal residue" evidence="1">
    <location>
        <position position="1"/>
    </location>
</feature>
<organism evidence="1 2">
    <name type="scientific">Paxillus rubicundulus Ve08.2h10</name>
    <dbReference type="NCBI Taxonomy" id="930991"/>
    <lineage>
        <taxon>Eukaryota</taxon>
        <taxon>Fungi</taxon>
        <taxon>Dikarya</taxon>
        <taxon>Basidiomycota</taxon>
        <taxon>Agaricomycotina</taxon>
        <taxon>Agaricomycetes</taxon>
        <taxon>Agaricomycetidae</taxon>
        <taxon>Boletales</taxon>
        <taxon>Paxilineae</taxon>
        <taxon>Paxillaceae</taxon>
        <taxon>Paxillus</taxon>
    </lineage>
</organism>